<dbReference type="AlphaFoldDB" id="A0A371XHX6"/>
<dbReference type="InterPro" id="IPR013766">
    <property type="entry name" value="Thioredoxin_domain"/>
</dbReference>
<dbReference type="SUPFAM" id="SSF52833">
    <property type="entry name" value="Thioredoxin-like"/>
    <property type="match status" value="1"/>
</dbReference>
<feature type="compositionally biased region" description="Low complexity" evidence="3">
    <location>
        <begin position="37"/>
        <end position="55"/>
    </location>
</feature>
<evidence type="ECO:0000256" key="1">
    <source>
        <dbReference type="ARBA" id="ARBA00003565"/>
    </source>
</evidence>
<dbReference type="PROSITE" id="PS51318">
    <property type="entry name" value="TAT"/>
    <property type="match status" value="1"/>
</dbReference>
<proteinExistence type="inferred from homology"/>
<evidence type="ECO:0000313" key="6">
    <source>
        <dbReference type="EMBL" id="RFC68831.1"/>
    </source>
</evidence>
<dbReference type="InterPro" id="IPR012336">
    <property type="entry name" value="Thioredoxin-like_fold"/>
</dbReference>
<comment type="caution">
    <text evidence="6">The sequence shown here is derived from an EMBL/GenBank/DDBJ whole genome shotgun (WGS) entry which is preliminary data.</text>
</comment>
<gene>
    <name evidence="6" type="ORF">DY251_04155</name>
</gene>
<dbReference type="EMBL" id="QURN01000003">
    <property type="protein sequence ID" value="RFC68831.1"/>
    <property type="molecule type" value="Genomic_DNA"/>
</dbReference>
<sequence>MMSFVQRRTVLTALAAVSGAALLAACSDSGEQKKAEATPAPAEPTATPATTTAPATPAPAEPAAPAKAVEAPKAAGTVDVAKLMEPGPLPEMVLGKADAPVTIVEYASMTCPHCAHFHETTLPTLTSKYIDTGKVRLVFREFPFDPRAEGAFMLARCSKDKYFQMVSVLFQQQQNWAAVDNAKDALLQLAKLAGFSQQTFEACLTDQKLLEDIRAVRERASKDFGVDSTPTFFINGSKYPGAMSIEEMSAIIDPLL</sequence>
<evidence type="ECO:0000256" key="2">
    <source>
        <dbReference type="ARBA" id="ARBA00005791"/>
    </source>
</evidence>
<dbReference type="PROSITE" id="PS51352">
    <property type="entry name" value="THIOREDOXIN_2"/>
    <property type="match status" value="1"/>
</dbReference>
<evidence type="ECO:0000256" key="3">
    <source>
        <dbReference type="SAM" id="MobiDB-lite"/>
    </source>
</evidence>
<dbReference type="InterPro" id="IPR006311">
    <property type="entry name" value="TAT_signal"/>
</dbReference>
<dbReference type="PROSITE" id="PS51257">
    <property type="entry name" value="PROKAR_LIPOPROTEIN"/>
    <property type="match status" value="1"/>
</dbReference>
<accession>A0A371XHX6</accession>
<keyword evidence="7" id="KW-1185">Reference proteome</keyword>
<dbReference type="PANTHER" id="PTHR13887:SF56">
    <property type="entry name" value="THIOREDOXIN-LIKE REDUCTASE RV2466C"/>
    <property type="match status" value="1"/>
</dbReference>
<protein>
    <submittedName>
        <fullName evidence="6">DsbA family protein</fullName>
    </submittedName>
</protein>
<comment type="similarity">
    <text evidence="2">Belongs to the thioredoxin family. DsbA subfamily.</text>
</comment>
<dbReference type="InterPro" id="IPR036249">
    <property type="entry name" value="Thioredoxin-like_sf"/>
</dbReference>
<feature type="signal peptide" evidence="4">
    <location>
        <begin position="1"/>
        <end position="23"/>
    </location>
</feature>
<reference evidence="7" key="1">
    <citation type="submission" date="2018-08" db="EMBL/GenBank/DDBJ databases">
        <authorList>
            <person name="Im W.T."/>
        </authorList>
    </citation>
    <scope>NUCLEOTIDE SEQUENCE [LARGE SCALE GENOMIC DNA]</scope>
    <source>
        <strain evidence="7">LA-28</strain>
    </source>
</reference>
<dbReference type="Proteomes" id="UP000262379">
    <property type="component" value="Unassembled WGS sequence"/>
</dbReference>
<dbReference type="RefSeq" id="WP_116622599.1">
    <property type="nucleotide sequence ID" value="NZ_QURN01000003.1"/>
</dbReference>
<dbReference type="PANTHER" id="PTHR13887">
    <property type="entry name" value="GLUTATHIONE S-TRANSFERASE KAPPA"/>
    <property type="match status" value="1"/>
</dbReference>
<dbReference type="CDD" id="cd02972">
    <property type="entry name" value="DsbA_family"/>
    <property type="match status" value="1"/>
</dbReference>
<dbReference type="Pfam" id="PF13462">
    <property type="entry name" value="Thioredoxin_4"/>
    <property type="match status" value="1"/>
</dbReference>
<evidence type="ECO:0000256" key="4">
    <source>
        <dbReference type="SAM" id="SignalP"/>
    </source>
</evidence>
<feature type="chain" id="PRO_5016985743" evidence="4">
    <location>
        <begin position="24"/>
        <end position="256"/>
    </location>
</feature>
<feature type="domain" description="Thioredoxin" evidence="5">
    <location>
        <begin position="60"/>
        <end position="256"/>
    </location>
</feature>
<name>A0A371XHX6_9HYPH</name>
<keyword evidence="4" id="KW-0732">Signal</keyword>
<evidence type="ECO:0000259" key="5">
    <source>
        <dbReference type="PROSITE" id="PS51352"/>
    </source>
</evidence>
<organism evidence="6 7">
    <name type="scientific">Mesorhizobium denitrificans</name>
    <dbReference type="NCBI Taxonomy" id="2294114"/>
    <lineage>
        <taxon>Bacteria</taxon>
        <taxon>Pseudomonadati</taxon>
        <taxon>Pseudomonadota</taxon>
        <taxon>Alphaproteobacteria</taxon>
        <taxon>Hyphomicrobiales</taxon>
        <taxon>Phyllobacteriaceae</taxon>
        <taxon>Mesorhizobium</taxon>
    </lineage>
</organism>
<dbReference type="Gene3D" id="3.40.30.10">
    <property type="entry name" value="Glutaredoxin"/>
    <property type="match status" value="1"/>
</dbReference>
<comment type="function">
    <text evidence="1">May be required for disulfide bond formation in some proteins.</text>
</comment>
<feature type="region of interest" description="Disordered" evidence="3">
    <location>
        <begin position="34"/>
        <end position="71"/>
    </location>
</feature>
<evidence type="ECO:0000313" key="7">
    <source>
        <dbReference type="Proteomes" id="UP000262379"/>
    </source>
</evidence>